<protein>
    <recommendedName>
        <fullName evidence="1">THIF-type NAD/FAD binding fold domain-containing protein</fullName>
    </recommendedName>
</protein>
<evidence type="ECO:0000313" key="2">
    <source>
        <dbReference type="EMBL" id="CDH26272.1"/>
    </source>
</evidence>
<accession>A0A077PZY9</accession>
<dbReference type="PANTHER" id="PTHR43267:SF1">
    <property type="entry name" value="TRNA THREONYLCARBAMOYLADENOSINE DEHYDRATASE"/>
    <property type="match status" value="1"/>
</dbReference>
<dbReference type="InterPro" id="IPR000594">
    <property type="entry name" value="ThiF_NAD_FAD-bd"/>
</dbReference>
<comment type="caution">
    <text evidence="2">The sequence shown here is derived from an EMBL/GenBank/DDBJ whole genome shotgun (WGS) entry which is preliminary data.</text>
</comment>
<dbReference type="HOGENOM" id="CLU_723505_0_0_6"/>
<dbReference type="Gene3D" id="3.40.50.720">
    <property type="entry name" value="NAD(P)-binding Rossmann-like Domain"/>
    <property type="match status" value="1"/>
</dbReference>
<reference evidence="2" key="1">
    <citation type="submission" date="2013-07" db="EMBL/GenBank/DDBJ databases">
        <title>Sub-species coevolution in mutualistic symbiosis.</title>
        <authorList>
            <person name="Murfin K."/>
            <person name="Klassen J."/>
            <person name="Lee M."/>
            <person name="Forst S."/>
            <person name="Stock P."/>
            <person name="Goodrich-Blair H."/>
        </authorList>
    </citation>
    <scope>NUCLEOTIDE SEQUENCE [LARGE SCALE GENOMIC DNA]</scope>
    <source>
        <strain evidence="2">Kraussei Becker Underwood</strain>
    </source>
</reference>
<dbReference type="GO" id="GO:0008641">
    <property type="term" value="F:ubiquitin-like modifier activating enzyme activity"/>
    <property type="evidence" value="ECO:0007669"/>
    <property type="project" value="InterPro"/>
</dbReference>
<dbReference type="GO" id="GO:0061503">
    <property type="term" value="F:tRNA threonylcarbamoyladenosine dehydratase"/>
    <property type="evidence" value="ECO:0007669"/>
    <property type="project" value="TreeGrafter"/>
</dbReference>
<dbReference type="EMBL" id="CBSZ010000388">
    <property type="protein sequence ID" value="CDH26272.1"/>
    <property type="molecule type" value="Genomic_DNA"/>
</dbReference>
<organism evidence="2 3">
    <name type="scientific">Xenorhabdus bovienii str. kraussei Becker Underwood</name>
    <dbReference type="NCBI Taxonomy" id="1398204"/>
    <lineage>
        <taxon>Bacteria</taxon>
        <taxon>Pseudomonadati</taxon>
        <taxon>Pseudomonadota</taxon>
        <taxon>Gammaproteobacteria</taxon>
        <taxon>Enterobacterales</taxon>
        <taxon>Morganellaceae</taxon>
        <taxon>Xenorhabdus</taxon>
    </lineage>
</organism>
<dbReference type="InterPro" id="IPR035985">
    <property type="entry name" value="Ubiquitin-activating_enz"/>
</dbReference>
<evidence type="ECO:0000259" key="1">
    <source>
        <dbReference type="Pfam" id="PF00899"/>
    </source>
</evidence>
<dbReference type="PANTHER" id="PTHR43267">
    <property type="entry name" value="TRNA THREONYLCARBAMOYLADENOSINE DEHYDRATASE"/>
    <property type="match status" value="1"/>
</dbReference>
<dbReference type="GO" id="GO:0061504">
    <property type="term" value="P:cyclic threonylcarbamoyladenosine biosynthetic process"/>
    <property type="evidence" value="ECO:0007669"/>
    <property type="project" value="TreeGrafter"/>
</dbReference>
<feature type="domain" description="THIF-type NAD/FAD binding fold" evidence="1">
    <location>
        <begin position="63"/>
        <end position="171"/>
    </location>
</feature>
<dbReference type="AlphaFoldDB" id="A0A077PZY9"/>
<dbReference type="Proteomes" id="UP000028493">
    <property type="component" value="Unassembled WGS sequence"/>
</dbReference>
<proteinExistence type="predicted"/>
<dbReference type="InterPro" id="IPR045886">
    <property type="entry name" value="ThiF/MoeB/HesA"/>
</dbReference>
<dbReference type="SUPFAM" id="SSF69572">
    <property type="entry name" value="Activating enzymes of the ubiquitin-like proteins"/>
    <property type="match status" value="1"/>
</dbReference>
<name>A0A077PZY9_XENBV</name>
<sequence>MIYYFEILFRKEQSVRAPVFGLRSTRRKPARDSGEIPECLRSASLNVIDRSDIYSRDVSDAPRSLEKAHVVFIGVGSLGGTVAANLARAGLGSMTLVDPDKFESVNLGRHVLGANDLGKSKAKALQLKLIQELPTTEIKAFDTYSQFLMNHNPGIFAKADLIIITTADWESESALWALKAASEDWGLLQGWSEPHTLTGHALLAPQGEFDGRYMFSNSGNFLHRYTDWPNDGIVPLPACSESFIPGGSAGMSNIATMMTQTAIRYLDGLHTDPIWMTSIYRPQDAGLFGGTYHGPELPEGIIQCVMERKWPALEGAKI</sequence>
<evidence type="ECO:0000313" key="3">
    <source>
        <dbReference type="Proteomes" id="UP000028493"/>
    </source>
</evidence>
<gene>
    <name evidence="2" type="ORF">XBKB1_530039</name>
</gene>
<dbReference type="Pfam" id="PF00899">
    <property type="entry name" value="ThiF"/>
    <property type="match status" value="1"/>
</dbReference>